<keyword evidence="2 4" id="KW-0732">Signal</keyword>
<protein>
    <submittedName>
        <fullName evidence="6">Protein disulfide isomerase</fullName>
    </submittedName>
</protein>
<evidence type="ECO:0000256" key="4">
    <source>
        <dbReference type="SAM" id="SignalP"/>
    </source>
</evidence>
<dbReference type="PROSITE" id="PS51808">
    <property type="entry name" value="CHCH"/>
    <property type="match status" value="1"/>
</dbReference>
<evidence type="ECO:0000313" key="7">
    <source>
        <dbReference type="Proteomes" id="UP000620124"/>
    </source>
</evidence>
<evidence type="ECO:0000256" key="3">
    <source>
        <dbReference type="SAM" id="Phobius"/>
    </source>
</evidence>
<dbReference type="EMBL" id="JACAZI010000011">
    <property type="protein sequence ID" value="KAF7348484.1"/>
    <property type="molecule type" value="Genomic_DNA"/>
</dbReference>
<keyword evidence="3" id="KW-1133">Transmembrane helix</keyword>
<keyword evidence="7" id="KW-1185">Reference proteome</keyword>
<evidence type="ECO:0000256" key="1">
    <source>
        <dbReference type="ARBA" id="ARBA00006347"/>
    </source>
</evidence>
<dbReference type="InterPro" id="IPR013766">
    <property type="entry name" value="Thioredoxin_domain"/>
</dbReference>
<dbReference type="InterPro" id="IPR051063">
    <property type="entry name" value="PDI"/>
</dbReference>
<dbReference type="GO" id="GO:0005783">
    <property type="term" value="C:endoplasmic reticulum"/>
    <property type="evidence" value="ECO:0007669"/>
    <property type="project" value="TreeGrafter"/>
</dbReference>
<dbReference type="Proteomes" id="UP000620124">
    <property type="component" value="Unassembled WGS sequence"/>
</dbReference>
<keyword evidence="3" id="KW-0812">Transmembrane</keyword>
<feature type="signal peptide" evidence="4">
    <location>
        <begin position="1"/>
        <end position="26"/>
    </location>
</feature>
<dbReference type="AlphaFoldDB" id="A0A8H6XY41"/>
<comment type="caution">
    <text evidence="6">The sequence shown here is derived from an EMBL/GenBank/DDBJ whole genome shotgun (WGS) entry which is preliminary data.</text>
</comment>
<dbReference type="PANTHER" id="PTHR45672">
    <property type="entry name" value="PROTEIN DISULFIDE-ISOMERASE C17H9.14C-RELATED"/>
    <property type="match status" value="1"/>
</dbReference>
<dbReference type="Pfam" id="PF00085">
    <property type="entry name" value="Thioredoxin"/>
    <property type="match status" value="2"/>
</dbReference>
<name>A0A8H6XY41_9AGAR</name>
<dbReference type="PROSITE" id="PS51352">
    <property type="entry name" value="THIOREDOXIN_2"/>
    <property type="match status" value="2"/>
</dbReference>
<evidence type="ECO:0000259" key="5">
    <source>
        <dbReference type="PROSITE" id="PS51352"/>
    </source>
</evidence>
<dbReference type="PANTHER" id="PTHR45672:SF3">
    <property type="entry name" value="THIOREDOXIN DOMAIN-CONTAINING PROTEIN 5"/>
    <property type="match status" value="1"/>
</dbReference>
<proteinExistence type="inferred from homology"/>
<dbReference type="GO" id="GO:0006457">
    <property type="term" value="P:protein folding"/>
    <property type="evidence" value="ECO:0007669"/>
    <property type="project" value="TreeGrafter"/>
</dbReference>
<dbReference type="GO" id="GO:0003756">
    <property type="term" value="F:protein disulfide isomerase activity"/>
    <property type="evidence" value="ECO:0007669"/>
    <property type="project" value="TreeGrafter"/>
</dbReference>
<dbReference type="InterPro" id="IPR017937">
    <property type="entry name" value="Thioredoxin_CS"/>
</dbReference>
<dbReference type="OrthoDB" id="72053at2759"/>
<evidence type="ECO:0000313" key="6">
    <source>
        <dbReference type="EMBL" id="KAF7348484.1"/>
    </source>
</evidence>
<dbReference type="Gene3D" id="3.40.30.10">
    <property type="entry name" value="Glutaredoxin"/>
    <property type="match status" value="3"/>
</dbReference>
<reference evidence="6" key="1">
    <citation type="submission" date="2020-05" db="EMBL/GenBank/DDBJ databases">
        <title>Mycena genomes resolve the evolution of fungal bioluminescence.</title>
        <authorList>
            <person name="Tsai I.J."/>
        </authorList>
    </citation>
    <scope>NUCLEOTIDE SEQUENCE</scope>
    <source>
        <strain evidence="6">CCC161011</strain>
    </source>
</reference>
<gene>
    <name evidence="6" type="ORF">MVEN_01365800</name>
</gene>
<dbReference type="InterPro" id="IPR036249">
    <property type="entry name" value="Thioredoxin-like_sf"/>
</dbReference>
<feature type="chain" id="PRO_5034819859" evidence="4">
    <location>
        <begin position="27"/>
        <end position="657"/>
    </location>
</feature>
<feature type="domain" description="Thioredoxin" evidence="5">
    <location>
        <begin position="17"/>
        <end position="128"/>
    </location>
</feature>
<feature type="transmembrane region" description="Helical" evidence="3">
    <location>
        <begin position="528"/>
        <end position="546"/>
    </location>
</feature>
<dbReference type="PROSITE" id="PS00194">
    <property type="entry name" value="THIOREDOXIN_1"/>
    <property type="match status" value="1"/>
</dbReference>
<dbReference type="PRINTS" id="PR00421">
    <property type="entry name" value="THIOREDOXIN"/>
</dbReference>
<dbReference type="SUPFAM" id="SSF52833">
    <property type="entry name" value="Thioredoxin-like"/>
    <property type="match status" value="2"/>
</dbReference>
<feature type="domain" description="Thioredoxin" evidence="5">
    <location>
        <begin position="130"/>
        <end position="252"/>
    </location>
</feature>
<keyword evidence="3" id="KW-0472">Membrane</keyword>
<comment type="similarity">
    <text evidence="1">Belongs to the protein disulfide isomerase family.</text>
</comment>
<sequence length="657" mass="71469">MIIPVLRALSELPVSLLLTSFALASAALPAQTASLKPPLTPDNFKTTIAHGVWFVEHFSPYCGHCRNFLPTWEKLVEYSENSAGVQLAQVDCSVNGDLCDANGVKGYPQLNLYRDGDFVEKYSARFSGQGAATTPAPPVHGPVLNPTGDVIALNPDNFHSHVEQSAAFIKFYAPWCGHCKKLAPIWKQLAKIMQGKVTIAEVNCDAHEKFCKSQGVGGYPTLMYYPPGGEKSEYTSGRKLEQLKAFAEKASAPATQPIQPEEVDAYVTENPVIYLLLHPADDTHLIKTVGRLAAPLLGSPLIYTSASPVLLKRYAIPESAPWVMIALKDRNPHTASAMYIGGPTLDASGGDADFSKWLMANRLPTSLELMQDTFQSVMNAPHAPLVVIAAVGKDTREKVAERFKDIALKWRVRTGGTGLVAGRSVVFTWMDAEKWESWMKSMYGLRRGRGSDIEDVGVVIADHQVLKYYDMEPSGVPIKLTSPSIFAALEGAADGTVKPKNSENFVERMARYLNAKVTAIEVYVTSNPLTAVFMIGMVVVVVFLVLRRFLADDSAPESTVMYDSGDRLSAILNSGPAFPGQKPSAFNLPSTAMNTPATTAKTPLSRLALHSTATCSVQASAYGKCILATYTDVTKDACKDEFAKFAKCLREAMGRKW</sequence>
<organism evidence="6 7">
    <name type="scientific">Mycena venus</name>
    <dbReference type="NCBI Taxonomy" id="2733690"/>
    <lineage>
        <taxon>Eukaryota</taxon>
        <taxon>Fungi</taxon>
        <taxon>Dikarya</taxon>
        <taxon>Basidiomycota</taxon>
        <taxon>Agaricomycotina</taxon>
        <taxon>Agaricomycetes</taxon>
        <taxon>Agaricomycetidae</taxon>
        <taxon>Agaricales</taxon>
        <taxon>Marasmiineae</taxon>
        <taxon>Mycenaceae</taxon>
        <taxon>Mycena</taxon>
    </lineage>
</organism>
<evidence type="ECO:0000256" key="2">
    <source>
        <dbReference type="ARBA" id="ARBA00022729"/>
    </source>
</evidence>
<accession>A0A8H6XY41</accession>
<keyword evidence="6" id="KW-0413">Isomerase</keyword>